<dbReference type="Gene3D" id="3.10.450.50">
    <property type="match status" value="1"/>
</dbReference>
<evidence type="ECO:0000313" key="3">
    <source>
        <dbReference type="Proteomes" id="UP000618952"/>
    </source>
</evidence>
<protein>
    <submittedName>
        <fullName evidence="2">Nuclear transport factor 2 family protein</fullName>
    </submittedName>
</protein>
<feature type="signal peptide" evidence="1">
    <location>
        <begin position="1"/>
        <end position="19"/>
    </location>
</feature>
<proteinExistence type="predicted"/>
<dbReference type="EMBL" id="JACLHY010000018">
    <property type="protein sequence ID" value="MBC8769513.1"/>
    <property type="molecule type" value="Genomic_DNA"/>
</dbReference>
<comment type="caution">
    <text evidence="2">The sequence shown here is derived from an EMBL/GenBank/DDBJ whole genome shotgun (WGS) entry which is preliminary data.</text>
</comment>
<dbReference type="SUPFAM" id="SSF54427">
    <property type="entry name" value="NTF2-like"/>
    <property type="match status" value="1"/>
</dbReference>
<evidence type="ECO:0000313" key="2">
    <source>
        <dbReference type="EMBL" id="MBC8769513.1"/>
    </source>
</evidence>
<dbReference type="RefSeq" id="WP_187586403.1">
    <property type="nucleotide sequence ID" value="NZ_JACLHY010000018.1"/>
</dbReference>
<accession>A0ABR7QQR0</accession>
<dbReference type="InterPro" id="IPR032710">
    <property type="entry name" value="NTF2-like_dom_sf"/>
</dbReference>
<keyword evidence="3" id="KW-1185">Reference proteome</keyword>
<name>A0ABR7QQR0_9FLAO</name>
<organism evidence="2 3">
    <name type="scientific">Arenibacter arenosicollis</name>
    <dbReference type="NCBI Taxonomy" id="2762274"/>
    <lineage>
        <taxon>Bacteria</taxon>
        <taxon>Pseudomonadati</taxon>
        <taxon>Bacteroidota</taxon>
        <taxon>Flavobacteriia</taxon>
        <taxon>Flavobacteriales</taxon>
        <taxon>Flavobacteriaceae</taxon>
        <taxon>Arenibacter</taxon>
    </lineage>
</organism>
<feature type="chain" id="PRO_5046186659" evidence="1">
    <location>
        <begin position="20"/>
        <end position="152"/>
    </location>
</feature>
<reference evidence="2 3" key="1">
    <citation type="submission" date="2020-08" db="EMBL/GenBank/DDBJ databases">
        <title>Arenibacter gaetbuli sp. nov., isolated from a sand dune.</title>
        <authorList>
            <person name="Park S."/>
            <person name="Yoon J.-H."/>
        </authorList>
    </citation>
    <scope>NUCLEOTIDE SEQUENCE [LARGE SCALE GENOMIC DNA]</scope>
    <source>
        <strain evidence="2 3">BSSL-BM3</strain>
    </source>
</reference>
<keyword evidence="1" id="KW-0732">Signal</keyword>
<sequence length="152" mass="17374">MNKIWSIILFFMFASAMHAQNGGEELVKNTIDAFFKAFHEQDSMAIKETVSKNIVMQTIGKNAEGTEEVKTENFGHFLKSIVSIPSTTKFEERILNYNIQIDGSMANAWTTYEFWVNDGLSHCGVNSFQLFNQQGSWKIIYLIDTRRKVGCN</sequence>
<dbReference type="Proteomes" id="UP000618952">
    <property type="component" value="Unassembled WGS sequence"/>
</dbReference>
<evidence type="ECO:0000256" key="1">
    <source>
        <dbReference type="SAM" id="SignalP"/>
    </source>
</evidence>
<gene>
    <name evidence="2" type="ORF">H4O18_16060</name>
</gene>